<dbReference type="Pfam" id="PF08808">
    <property type="entry name" value="RES"/>
    <property type="match status" value="1"/>
</dbReference>
<dbReference type="eggNOG" id="ENOG502Z9NV">
    <property type="taxonomic scope" value="Bacteria"/>
</dbReference>
<dbReference type="RefSeq" id="WP_011339587.1">
    <property type="nucleotide sequence ID" value="NC_007494.2"/>
</dbReference>
<organism evidence="2 3">
    <name type="scientific">Cereibacter sphaeroides (strain ATCC 17023 / DSM 158 / JCM 6121 / CCUG 31486 / LMG 2827 / NBRC 12203 / NCIMB 8253 / ATH 2.4.1.)</name>
    <name type="common">Rhodobacter sphaeroides</name>
    <dbReference type="NCBI Taxonomy" id="272943"/>
    <lineage>
        <taxon>Bacteria</taxon>
        <taxon>Pseudomonadati</taxon>
        <taxon>Pseudomonadota</taxon>
        <taxon>Alphaproteobacteria</taxon>
        <taxon>Rhodobacterales</taxon>
        <taxon>Paracoccaceae</taxon>
        <taxon>Cereibacter</taxon>
    </lineage>
</organism>
<dbReference type="SMART" id="SM00953">
    <property type="entry name" value="RES"/>
    <property type="match status" value="1"/>
</dbReference>
<dbReference type="EMBL" id="CP000144">
    <property type="protein sequence ID" value="ABA81361.1"/>
    <property type="molecule type" value="Genomic_DNA"/>
</dbReference>
<dbReference type="Proteomes" id="UP000002703">
    <property type="component" value="Chromosome 2"/>
</dbReference>
<dbReference type="InterPro" id="IPR041206">
    <property type="entry name" value="HEPN/RES_NTD1"/>
</dbReference>
<dbReference type="OrthoDB" id="1425103at2"/>
<dbReference type="InterPro" id="IPR014914">
    <property type="entry name" value="RES_dom"/>
</dbReference>
<dbReference type="Pfam" id="PF18870">
    <property type="entry name" value="HEPN_RES_NTD1"/>
    <property type="match status" value="1"/>
</dbReference>
<dbReference type="STRING" id="272943.RSP_3755"/>
<evidence type="ECO:0000313" key="2">
    <source>
        <dbReference type="EMBL" id="ABA81361.1"/>
    </source>
</evidence>
<gene>
    <name evidence="2" type="ORF">RSP_3755</name>
</gene>
<dbReference type="KEGG" id="rsp:RSP_3755"/>
<dbReference type="AlphaFoldDB" id="Q3IVS3"/>
<dbReference type="PATRIC" id="fig|272943.9.peg.4190"/>
<sequence length="477" mass="53300">MSHDDEEDEVGPFVCDECIGDEVLSDEIEAEGGVRECDYCNQDHSSTVSIRWLGQRIDEVWRELIGEAEPTPYIGDDDRTSWQANGDSAITLLSEMLIASDDKIAEDVLDLLGSQHQFDIHDGGYDCYDTTEDKYVIRLPDDRRYRDLWQSFCESLKHGRRFFSDVAEERLDEILGPILRGENTDYGAAIRTITPQDENRFVYRARVANDDASRRAIFAAPIRQLGPPPPEHCTAGRMNVTGIPVFYGSFDVATCVAETRVPVGGSSIVGRFEVARPLRLLDLTQLSSIGNRLSYFHPDYLRAQAYRSYLRGFHNEIKRAVIPGREALEYLPTQVVAEYLWTRDENRVDGIIFGSAQMSGDHSNLVLFPHAAKIAGADEEVPRDIVQAFVWSGDPDEGEPPVQAVSYREPVPVAEAGQETDDTFIGGLEVWVVDPVVPIEPALSFTGTLIRTEVTGIHFDVAEIPVEYHARVGDPGF</sequence>
<evidence type="ECO:0000259" key="1">
    <source>
        <dbReference type="SMART" id="SM00953"/>
    </source>
</evidence>
<evidence type="ECO:0000313" key="3">
    <source>
        <dbReference type="Proteomes" id="UP000002703"/>
    </source>
</evidence>
<feature type="domain" description="RES" evidence="1">
    <location>
        <begin position="221"/>
        <end position="378"/>
    </location>
</feature>
<protein>
    <submittedName>
        <fullName evidence="2">RES domain-containing protein</fullName>
    </submittedName>
</protein>
<keyword evidence="3" id="KW-1185">Reference proteome</keyword>
<dbReference type="GeneID" id="3721514"/>
<proteinExistence type="predicted"/>
<dbReference type="EnsemblBacteria" id="ABA81361">
    <property type="protein sequence ID" value="ABA81361"/>
    <property type="gene ID" value="RSP_3755"/>
</dbReference>
<accession>Q3IVS3</accession>
<reference evidence="3" key="1">
    <citation type="submission" date="2005-09" db="EMBL/GenBank/DDBJ databases">
        <title>Complete sequence of chromosome 2 of Rhodobacter sphaeroides 2.4.1.</title>
        <authorList>
            <person name="Copeland A."/>
            <person name="Lucas S."/>
            <person name="Lapidus A."/>
            <person name="Barry K."/>
            <person name="Detter J.C."/>
            <person name="Glavina T."/>
            <person name="Hammon N."/>
            <person name="Israni S."/>
            <person name="Pitluck S."/>
            <person name="Richardson P."/>
            <person name="Mackenzie C."/>
            <person name="Choudhary M."/>
            <person name="Larimer F."/>
            <person name="Hauser L.J."/>
            <person name="Land M."/>
            <person name="Donohue T.J."/>
            <person name="Kaplan S."/>
        </authorList>
    </citation>
    <scope>NUCLEOTIDE SEQUENCE [LARGE SCALE GENOMIC DNA]</scope>
    <source>
        <strain evidence="3">ATCC 17023 / DSM 158 / JCM 6121 / CCUG 31486 / LMG 2827 / NBRC 12203 / NCIMB 8253 / ATH 2.4.1.</strain>
    </source>
</reference>
<name>Q3IVS3_CERS4</name>